<sequence>MRLVAVALLAVGLAACGSEPAVSASVAASPPVTEFTVVASGDFISQPELSEQATAEGGFAKILGALKPMVSTADLAICHLETPLAAPGDPWTGYPTFNAPPSLVDTAADLGYDTCSTASNHTLDYGWEGLVRTLDGLDRVGLKHAGSARTAAEAATPTLVSARGIKVGHLSYTFSFNGLPLPEDKPWSANLIDAAAIQAQARRAREAGAEVVVLSLHWGTEYQHEADDGQLGLARELLASPDIDLIVGTHVHVVQPMEKIGTKWVAYGMGNVMVRFPDGSPEDTQDAHLTRYTFTKSGGRWAVSKVEALPTWMEYQPASRVVDLPTELARSGLSETQRDTYRRAYDRIAGWLTSRGADQSGLILIGHS</sequence>
<name>A0A8J3VJY4_9ACTN</name>
<comment type="caution">
    <text evidence="4">The sequence shown here is derived from an EMBL/GenBank/DDBJ whole genome shotgun (WGS) entry which is preliminary data.</text>
</comment>
<feature type="chain" id="PRO_5035168251" evidence="2">
    <location>
        <begin position="24"/>
        <end position="368"/>
    </location>
</feature>
<dbReference type="EMBL" id="BONY01000079">
    <property type="protein sequence ID" value="GIH09879.1"/>
    <property type="molecule type" value="Genomic_DNA"/>
</dbReference>
<dbReference type="AlphaFoldDB" id="A0A8J3VJY4"/>
<dbReference type="SMART" id="SM00854">
    <property type="entry name" value="PGA_cap"/>
    <property type="match status" value="1"/>
</dbReference>
<dbReference type="Proteomes" id="UP000612899">
    <property type="component" value="Unassembled WGS sequence"/>
</dbReference>
<dbReference type="InterPro" id="IPR052169">
    <property type="entry name" value="CW_Biosynth-Accessory"/>
</dbReference>
<organism evidence="4 5">
    <name type="scientific">Rhizocola hellebori</name>
    <dbReference type="NCBI Taxonomy" id="1392758"/>
    <lineage>
        <taxon>Bacteria</taxon>
        <taxon>Bacillati</taxon>
        <taxon>Actinomycetota</taxon>
        <taxon>Actinomycetes</taxon>
        <taxon>Micromonosporales</taxon>
        <taxon>Micromonosporaceae</taxon>
        <taxon>Rhizocola</taxon>
    </lineage>
</organism>
<keyword evidence="5" id="KW-1185">Reference proteome</keyword>
<dbReference type="CDD" id="cd07381">
    <property type="entry name" value="MPP_CapA"/>
    <property type="match status" value="1"/>
</dbReference>
<dbReference type="SUPFAM" id="SSF56300">
    <property type="entry name" value="Metallo-dependent phosphatases"/>
    <property type="match status" value="1"/>
</dbReference>
<evidence type="ECO:0000256" key="1">
    <source>
        <dbReference type="ARBA" id="ARBA00005662"/>
    </source>
</evidence>
<dbReference type="PANTHER" id="PTHR33393:SF13">
    <property type="entry name" value="PGA BIOSYNTHESIS PROTEIN CAPA"/>
    <property type="match status" value="1"/>
</dbReference>
<evidence type="ECO:0000313" key="5">
    <source>
        <dbReference type="Proteomes" id="UP000612899"/>
    </source>
</evidence>
<evidence type="ECO:0000313" key="4">
    <source>
        <dbReference type="EMBL" id="GIH09879.1"/>
    </source>
</evidence>
<dbReference type="InterPro" id="IPR019079">
    <property type="entry name" value="Capsule_synth_CapA"/>
</dbReference>
<protein>
    <submittedName>
        <fullName evidence="4">Poly-gamma-glutamate biosynthesis protein</fullName>
    </submittedName>
</protein>
<evidence type="ECO:0000259" key="3">
    <source>
        <dbReference type="SMART" id="SM00854"/>
    </source>
</evidence>
<dbReference type="PROSITE" id="PS51257">
    <property type="entry name" value="PROKAR_LIPOPROTEIN"/>
    <property type="match status" value="1"/>
</dbReference>
<proteinExistence type="inferred from homology"/>
<accession>A0A8J3VJY4</accession>
<feature type="signal peptide" evidence="2">
    <location>
        <begin position="1"/>
        <end position="23"/>
    </location>
</feature>
<dbReference type="Pfam" id="PF09587">
    <property type="entry name" value="PGA_cap"/>
    <property type="match status" value="1"/>
</dbReference>
<evidence type="ECO:0000256" key="2">
    <source>
        <dbReference type="SAM" id="SignalP"/>
    </source>
</evidence>
<keyword evidence="2" id="KW-0732">Signal</keyword>
<dbReference type="RefSeq" id="WP_203913607.1">
    <property type="nucleotide sequence ID" value="NZ_BONY01000079.1"/>
</dbReference>
<comment type="similarity">
    <text evidence="1">Belongs to the CapA family.</text>
</comment>
<feature type="domain" description="Capsule synthesis protein CapA" evidence="3">
    <location>
        <begin position="36"/>
        <end position="276"/>
    </location>
</feature>
<dbReference type="PANTHER" id="PTHR33393">
    <property type="entry name" value="POLYGLUTAMINE SYNTHESIS ACCESSORY PROTEIN RV0574C-RELATED"/>
    <property type="match status" value="1"/>
</dbReference>
<dbReference type="Gene3D" id="3.60.21.10">
    <property type="match status" value="1"/>
</dbReference>
<reference evidence="4" key="1">
    <citation type="submission" date="2021-01" db="EMBL/GenBank/DDBJ databases">
        <title>Whole genome shotgun sequence of Rhizocola hellebori NBRC 109834.</title>
        <authorList>
            <person name="Komaki H."/>
            <person name="Tamura T."/>
        </authorList>
    </citation>
    <scope>NUCLEOTIDE SEQUENCE</scope>
    <source>
        <strain evidence="4">NBRC 109834</strain>
    </source>
</reference>
<dbReference type="InterPro" id="IPR029052">
    <property type="entry name" value="Metallo-depent_PP-like"/>
</dbReference>
<gene>
    <name evidence="4" type="primary">pgsA_2</name>
    <name evidence="4" type="ORF">Rhe02_79460</name>
</gene>